<keyword evidence="3" id="KW-1185">Reference proteome</keyword>
<accession>A0AAD7FCH7</accession>
<reference evidence="2" key="1">
    <citation type="submission" date="2023-03" db="EMBL/GenBank/DDBJ databases">
        <title>Massive genome expansion in bonnet fungi (Mycena s.s.) driven by repeated elements and novel gene families across ecological guilds.</title>
        <authorList>
            <consortium name="Lawrence Berkeley National Laboratory"/>
            <person name="Harder C.B."/>
            <person name="Miyauchi S."/>
            <person name="Viragh M."/>
            <person name="Kuo A."/>
            <person name="Thoen E."/>
            <person name="Andreopoulos B."/>
            <person name="Lu D."/>
            <person name="Skrede I."/>
            <person name="Drula E."/>
            <person name="Henrissat B."/>
            <person name="Morin E."/>
            <person name="Kohler A."/>
            <person name="Barry K."/>
            <person name="LaButti K."/>
            <person name="Morin E."/>
            <person name="Salamov A."/>
            <person name="Lipzen A."/>
            <person name="Mereny Z."/>
            <person name="Hegedus B."/>
            <person name="Baldrian P."/>
            <person name="Stursova M."/>
            <person name="Weitz H."/>
            <person name="Taylor A."/>
            <person name="Grigoriev I.V."/>
            <person name="Nagy L.G."/>
            <person name="Martin F."/>
            <person name="Kauserud H."/>
        </authorList>
    </citation>
    <scope>NUCLEOTIDE SEQUENCE</scope>
    <source>
        <strain evidence="2">9284</strain>
    </source>
</reference>
<dbReference type="AlphaFoldDB" id="A0AAD7FCH7"/>
<feature type="compositionally biased region" description="Basic and acidic residues" evidence="1">
    <location>
        <begin position="46"/>
        <end position="56"/>
    </location>
</feature>
<feature type="region of interest" description="Disordered" evidence="1">
    <location>
        <begin position="1"/>
        <end position="56"/>
    </location>
</feature>
<organism evidence="2 3">
    <name type="scientific">Roridomyces roridus</name>
    <dbReference type="NCBI Taxonomy" id="1738132"/>
    <lineage>
        <taxon>Eukaryota</taxon>
        <taxon>Fungi</taxon>
        <taxon>Dikarya</taxon>
        <taxon>Basidiomycota</taxon>
        <taxon>Agaricomycotina</taxon>
        <taxon>Agaricomycetes</taxon>
        <taxon>Agaricomycetidae</taxon>
        <taxon>Agaricales</taxon>
        <taxon>Marasmiineae</taxon>
        <taxon>Mycenaceae</taxon>
        <taxon>Roridomyces</taxon>
    </lineage>
</organism>
<dbReference type="Proteomes" id="UP001221142">
    <property type="component" value="Unassembled WGS sequence"/>
</dbReference>
<evidence type="ECO:0000313" key="3">
    <source>
        <dbReference type="Proteomes" id="UP001221142"/>
    </source>
</evidence>
<sequence length="344" mass="39566">MSSQPLESDSDIDSEHYSELDSEPDFGDLLAPSSEAGSDYVQLESQKQESERTEQRRRNRWLELVRTIQNQLIPGYFRPMGSQDLQQLSVDELRHRCVQAEADRSDMLRYCTQVKVEYNRMRSDLSQTKRALRAEREELESLPQLRRVQLRARYDIEITEFGPVNPIQIQVWGGPSFLARVNSDFSIQAANLLPRACTVNLVLSQVSPRWECWQTRARKAGKQELCGLIVAALLAHLEDICDVGHAQEILRLMKPVGIRICQLQVNLGFPQRLAWHLQEANEIIWFIDTSRDDKKARMESLMRSSSSWAFASRLRSSSTSKLEATVDGHDMLGEHFDCCSYFTK</sequence>
<name>A0AAD7FCH7_9AGAR</name>
<dbReference type="EMBL" id="JARKIF010000034">
    <property type="protein sequence ID" value="KAJ7610848.1"/>
    <property type="molecule type" value="Genomic_DNA"/>
</dbReference>
<evidence type="ECO:0000313" key="2">
    <source>
        <dbReference type="EMBL" id="KAJ7610848.1"/>
    </source>
</evidence>
<proteinExistence type="predicted"/>
<comment type="caution">
    <text evidence="2">The sequence shown here is derived from an EMBL/GenBank/DDBJ whole genome shotgun (WGS) entry which is preliminary data.</text>
</comment>
<gene>
    <name evidence="2" type="ORF">FB45DRAFT_1037742</name>
</gene>
<protein>
    <submittedName>
        <fullName evidence="2">Uncharacterized protein</fullName>
    </submittedName>
</protein>
<evidence type="ECO:0000256" key="1">
    <source>
        <dbReference type="SAM" id="MobiDB-lite"/>
    </source>
</evidence>